<dbReference type="EC" id="2.7.13.3" evidence="2"/>
<keyword evidence="9" id="KW-0472">Membrane</keyword>
<dbReference type="SUPFAM" id="SSF47384">
    <property type="entry name" value="Homodimeric domain of signal transducing histidine kinase"/>
    <property type="match status" value="1"/>
</dbReference>
<evidence type="ECO:0000313" key="12">
    <source>
        <dbReference type="Proteomes" id="UP000319576"/>
    </source>
</evidence>
<evidence type="ECO:0000256" key="2">
    <source>
        <dbReference type="ARBA" id="ARBA00012438"/>
    </source>
</evidence>
<dbReference type="InterPro" id="IPR036097">
    <property type="entry name" value="HisK_dim/P_sf"/>
</dbReference>
<dbReference type="AlphaFoldDB" id="A0A517XVB3"/>
<dbReference type="RefSeq" id="WP_145240407.1">
    <property type="nucleotide sequence ID" value="NZ_CP036273.1"/>
</dbReference>
<sequence length="440" mass="47483">MSHPPSEPDPSPARWDVAAEAVAVKIRWFGLVVGYLYANVVTDADPVPLNVLLSLGFGFTVLDTYQSWRGRVFLGGLPLLVSALEAAYIVLLCYLDGGPDSPFRHFSVLAVVCAAIRYSPAVTVWTCGVNCVGYAVLYAAVPVYGTSITTLLFTLIVLGWVAWAAVSLVRLLRRVGDELSTVNAQLEARIAERSRQLQESQAQVLHQEKMAAFGLLAAGIAHEVGNPLTAVSTIVQMLERRDLDDHTRERLGLVTAQLTRIQGTLRELVAFSRPASDSRGRCSLREVVDEALGIAKYYKGVKGREVRSEVPADLPPMVGVRDQLVQVFFNLVLNAIDATGKGGRVVIAAEHDSGKLIATVTDDGHGIDAAQREKLFRPYFTTKKHGTGLGLFVTRKLVDAHGGTVACESRPGEGTTFRLEFPALTQNPGTAVPGLAEVVV</sequence>
<keyword evidence="3" id="KW-0597">Phosphoprotein</keyword>
<dbReference type="InterPro" id="IPR004358">
    <property type="entry name" value="Sig_transdc_His_kin-like_C"/>
</dbReference>
<evidence type="ECO:0000256" key="1">
    <source>
        <dbReference type="ARBA" id="ARBA00000085"/>
    </source>
</evidence>
<dbReference type="EMBL" id="CP036273">
    <property type="protein sequence ID" value="QDU21450.1"/>
    <property type="molecule type" value="Genomic_DNA"/>
</dbReference>
<evidence type="ECO:0000256" key="5">
    <source>
        <dbReference type="ARBA" id="ARBA00022741"/>
    </source>
</evidence>
<feature type="transmembrane region" description="Helical" evidence="9">
    <location>
        <begin position="151"/>
        <end position="172"/>
    </location>
</feature>
<dbReference type="SMART" id="SM00387">
    <property type="entry name" value="HATPase_c"/>
    <property type="match status" value="1"/>
</dbReference>
<evidence type="ECO:0000256" key="6">
    <source>
        <dbReference type="ARBA" id="ARBA00022777"/>
    </source>
</evidence>
<evidence type="ECO:0000256" key="7">
    <source>
        <dbReference type="ARBA" id="ARBA00022840"/>
    </source>
</evidence>
<dbReference type="PRINTS" id="PR00344">
    <property type="entry name" value="BCTRLSENSOR"/>
</dbReference>
<evidence type="ECO:0000313" key="11">
    <source>
        <dbReference type="EMBL" id="QDU21450.1"/>
    </source>
</evidence>
<dbReference type="KEGG" id="uli:ETAA1_34170"/>
<dbReference type="Gene3D" id="1.10.287.130">
    <property type="match status" value="1"/>
</dbReference>
<feature type="transmembrane region" description="Helical" evidence="9">
    <location>
        <begin position="72"/>
        <end position="91"/>
    </location>
</feature>
<dbReference type="Pfam" id="PF00512">
    <property type="entry name" value="HisKA"/>
    <property type="match status" value="1"/>
</dbReference>
<keyword evidence="9" id="KW-0812">Transmembrane</keyword>
<dbReference type="SMART" id="SM00388">
    <property type="entry name" value="HisKA"/>
    <property type="match status" value="1"/>
</dbReference>
<feature type="transmembrane region" description="Helical" evidence="9">
    <location>
        <begin position="47"/>
        <end position="65"/>
    </location>
</feature>
<dbReference type="Gene3D" id="3.30.565.10">
    <property type="entry name" value="Histidine kinase-like ATPase, C-terminal domain"/>
    <property type="match status" value="1"/>
</dbReference>
<dbReference type="Proteomes" id="UP000319576">
    <property type="component" value="Chromosome"/>
</dbReference>
<dbReference type="CDD" id="cd00075">
    <property type="entry name" value="HATPase"/>
    <property type="match status" value="1"/>
</dbReference>
<keyword evidence="4 11" id="KW-0808">Transferase</keyword>
<proteinExistence type="predicted"/>
<evidence type="ECO:0000256" key="3">
    <source>
        <dbReference type="ARBA" id="ARBA00022553"/>
    </source>
</evidence>
<dbReference type="InterPro" id="IPR003594">
    <property type="entry name" value="HATPase_dom"/>
</dbReference>
<comment type="catalytic activity">
    <reaction evidence="1">
        <text>ATP + protein L-histidine = ADP + protein N-phospho-L-histidine.</text>
        <dbReference type="EC" id="2.7.13.3"/>
    </reaction>
</comment>
<keyword evidence="7" id="KW-0067">ATP-binding</keyword>
<keyword evidence="8" id="KW-0902">Two-component regulatory system</keyword>
<dbReference type="InterPro" id="IPR036890">
    <property type="entry name" value="HATPase_C_sf"/>
</dbReference>
<accession>A0A517XVB3</accession>
<evidence type="ECO:0000256" key="8">
    <source>
        <dbReference type="ARBA" id="ARBA00023012"/>
    </source>
</evidence>
<dbReference type="GO" id="GO:0005524">
    <property type="term" value="F:ATP binding"/>
    <property type="evidence" value="ECO:0007669"/>
    <property type="project" value="UniProtKB-KW"/>
</dbReference>
<keyword evidence="5" id="KW-0547">Nucleotide-binding</keyword>
<feature type="domain" description="Histidine kinase" evidence="10">
    <location>
        <begin position="219"/>
        <end position="425"/>
    </location>
</feature>
<dbReference type="PANTHER" id="PTHR43065">
    <property type="entry name" value="SENSOR HISTIDINE KINASE"/>
    <property type="match status" value="1"/>
</dbReference>
<dbReference type="GO" id="GO:0000155">
    <property type="term" value="F:phosphorelay sensor kinase activity"/>
    <property type="evidence" value="ECO:0007669"/>
    <property type="project" value="InterPro"/>
</dbReference>
<dbReference type="InterPro" id="IPR003661">
    <property type="entry name" value="HisK_dim/P_dom"/>
</dbReference>
<dbReference type="InterPro" id="IPR005467">
    <property type="entry name" value="His_kinase_dom"/>
</dbReference>
<dbReference type="PROSITE" id="PS50109">
    <property type="entry name" value="HIS_KIN"/>
    <property type="match status" value="1"/>
</dbReference>
<keyword evidence="12" id="KW-1185">Reference proteome</keyword>
<keyword evidence="9" id="KW-1133">Transmembrane helix</keyword>
<protein>
    <recommendedName>
        <fullName evidence="2">histidine kinase</fullName>
        <ecNumber evidence="2">2.7.13.3</ecNumber>
    </recommendedName>
</protein>
<gene>
    <name evidence="11" type="primary">kinA_3</name>
    <name evidence="11" type="ORF">ETAA1_34170</name>
</gene>
<reference evidence="11 12" key="1">
    <citation type="submission" date="2019-02" db="EMBL/GenBank/DDBJ databases">
        <title>Deep-cultivation of Planctomycetes and their phenomic and genomic characterization uncovers novel biology.</title>
        <authorList>
            <person name="Wiegand S."/>
            <person name="Jogler M."/>
            <person name="Boedeker C."/>
            <person name="Pinto D."/>
            <person name="Vollmers J."/>
            <person name="Rivas-Marin E."/>
            <person name="Kohn T."/>
            <person name="Peeters S.H."/>
            <person name="Heuer A."/>
            <person name="Rast P."/>
            <person name="Oberbeckmann S."/>
            <person name="Bunk B."/>
            <person name="Jeske O."/>
            <person name="Meyerdierks A."/>
            <person name="Storesund J.E."/>
            <person name="Kallscheuer N."/>
            <person name="Luecker S."/>
            <person name="Lage O.M."/>
            <person name="Pohl T."/>
            <person name="Merkel B.J."/>
            <person name="Hornburger P."/>
            <person name="Mueller R.-W."/>
            <person name="Bruemmer F."/>
            <person name="Labrenz M."/>
            <person name="Spormann A.M."/>
            <person name="Op den Camp H."/>
            <person name="Overmann J."/>
            <person name="Amann R."/>
            <person name="Jetten M.S.M."/>
            <person name="Mascher T."/>
            <person name="Medema M.H."/>
            <person name="Devos D.P."/>
            <person name="Kaster A.-K."/>
            <person name="Ovreas L."/>
            <person name="Rohde M."/>
            <person name="Galperin M.Y."/>
            <person name="Jogler C."/>
        </authorList>
    </citation>
    <scope>NUCLEOTIDE SEQUENCE [LARGE SCALE GENOMIC DNA]</scope>
    <source>
        <strain evidence="11 12">ETA_A1</strain>
    </source>
</reference>
<name>A0A517XVB3_9BACT</name>
<dbReference type="Pfam" id="PF02518">
    <property type="entry name" value="HATPase_c"/>
    <property type="match status" value="1"/>
</dbReference>
<evidence type="ECO:0000256" key="9">
    <source>
        <dbReference type="SAM" id="Phobius"/>
    </source>
</evidence>
<evidence type="ECO:0000256" key="4">
    <source>
        <dbReference type="ARBA" id="ARBA00022679"/>
    </source>
</evidence>
<keyword evidence="6 11" id="KW-0418">Kinase</keyword>
<dbReference type="PANTHER" id="PTHR43065:SF10">
    <property type="entry name" value="PEROXIDE STRESS-ACTIVATED HISTIDINE KINASE MAK3"/>
    <property type="match status" value="1"/>
</dbReference>
<dbReference type="CDD" id="cd00082">
    <property type="entry name" value="HisKA"/>
    <property type="match status" value="1"/>
</dbReference>
<dbReference type="SUPFAM" id="SSF55874">
    <property type="entry name" value="ATPase domain of HSP90 chaperone/DNA topoisomerase II/histidine kinase"/>
    <property type="match status" value="1"/>
</dbReference>
<dbReference type="OrthoDB" id="226486at2"/>
<evidence type="ECO:0000259" key="10">
    <source>
        <dbReference type="PROSITE" id="PS50109"/>
    </source>
</evidence>
<organism evidence="11 12">
    <name type="scientific">Urbifossiella limnaea</name>
    <dbReference type="NCBI Taxonomy" id="2528023"/>
    <lineage>
        <taxon>Bacteria</taxon>
        <taxon>Pseudomonadati</taxon>
        <taxon>Planctomycetota</taxon>
        <taxon>Planctomycetia</taxon>
        <taxon>Gemmatales</taxon>
        <taxon>Gemmataceae</taxon>
        <taxon>Urbifossiella</taxon>
    </lineage>
</organism>